<evidence type="ECO:0000259" key="1">
    <source>
        <dbReference type="Pfam" id="PF07883"/>
    </source>
</evidence>
<proteinExistence type="predicted"/>
<comment type="caution">
    <text evidence="2">The sequence shown here is derived from an EMBL/GenBank/DDBJ whole genome shotgun (WGS) entry which is preliminary data.</text>
</comment>
<accession>A0A965ZIK5</accession>
<dbReference type="InterPro" id="IPR011051">
    <property type="entry name" value="RmlC_Cupin_sf"/>
</dbReference>
<dbReference type="PANTHER" id="PTHR40112:SF1">
    <property type="entry name" value="H2HPP ISOMERASE"/>
    <property type="match status" value="1"/>
</dbReference>
<keyword evidence="3" id="KW-1185">Reference proteome</keyword>
<evidence type="ECO:0000313" key="2">
    <source>
        <dbReference type="EMBL" id="NCD70798.1"/>
    </source>
</evidence>
<dbReference type="InterPro" id="IPR013096">
    <property type="entry name" value="Cupin_2"/>
</dbReference>
<dbReference type="RefSeq" id="WP_166586750.1">
    <property type="nucleotide sequence ID" value="NZ_WWEO01000043.1"/>
</dbReference>
<dbReference type="InterPro" id="IPR014710">
    <property type="entry name" value="RmlC-like_jellyroll"/>
</dbReference>
<reference evidence="2" key="2">
    <citation type="submission" date="2020-10" db="EMBL/GenBank/DDBJ databases">
        <title>Mucilaginibacter sp. nov., isolated from soil.</title>
        <authorList>
            <person name="Jeon C.O."/>
        </authorList>
    </citation>
    <scope>NUCLEOTIDE SEQUENCE</scope>
    <source>
        <strain evidence="2">R11</strain>
    </source>
</reference>
<reference evidence="2" key="1">
    <citation type="submission" date="2020-01" db="EMBL/GenBank/DDBJ databases">
        <authorList>
            <person name="Seo Y.L."/>
        </authorList>
    </citation>
    <scope>NUCLEOTIDE SEQUENCE</scope>
    <source>
        <strain evidence="2">R11</strain>
    </source>
</reference>
<dbReference type="AlphaFoldDB" id="A0A965ZIK5"/>
<dbReference type="EMBL" id="WWEO01000043">
    <property type="protein sequence ID" value="NCD70798.1"/>
    <property type="molecule type" value="Genomic_DNA"/>
</dbReference>
<organism evidence="2 3">
    <name type="scientific">Mucilaginibacter agri</name>
    <dbReference type="NCBI Taxonomy" id="2695265"/>
    <lineage>
        <taxon>Bacteria</taxon>
        <taxon>Pseudomonadati</taxon>
        <taxon>Bacteroidota</taxon>
        <taxon>Sphingobacteriia</taxon>
        <taxon>Sphingobacteriales</taxon>
        <taxon>Sphingobacteriaceae</taxon>
        <taxon>Mucilaginibacter</taxon>
    </lineage>
</organism>
<protein>
    <submittedName>
        <fullName evidence="2">Cupin domain-containing protein</fullName>
    </submittedName>
</protein>
<sequence>MSTAFFKLFSDIAVKEIAPGYLSKLIHTTNNTINFINVSAGSAVPNHQHVHEQMSFALEGQFELTVDGISQVLDKEMYAVIPSNVWHSGRAITDCKLIDVFSPVREDYKNL</sequence>
<name>A0A965ZIK5_9SPHI</name>
<evidence type="ECO:0000313" key="3">
    <source>
        <dbReference type="Proteomes" id="UP000638732"/>
    </source>
</evidence>
<feature type="domain" description="Cupin type-2" evidence="1">
    <location>
        <begin position="36"/>
        <end position="101"/>
    </location>
</feature>
<dbReference type="SUPFAM" id="SSF51182">
    <property type="entry name" value="RmlC-like cupins"/>
    <property type="match status" value="1"/>
</dbReference>
<dbReference type="PANTHER" id="PTHR40112">
    <property type="entry name" value="H2HPP ISOMERASE"/>
    <property type="match status" value="1"/>
</dbReference>
<dbReference type="Proteomes" id="UP000638732">
    <property type="component" value="Unassembled WGS sequence"/>
</dbReference>
<dbReference type="CDD" id="cd02238">
    <property type="entry name" value="cupin_KdgF"/>
    <property type="match status" value="1"/>
</dbReference>
<dbReference type="Pfam" id="PF07883">
    <property type="entry name" value="Cupin_2"/>
    <property type="match status" value="1"/>
</dbReference>
<dbReference type="InterPro" id="IPR052535">
    <property type="entry name" value="Bacilysin_H2HPP_isomerase"/>
</dbReference>
<dbReference type="Gene3D" id="2.60.120.10">
    <property type="entry name" value="Jelly Rolls"/>
    <property type="match status" value="1"/>
</dbReference>
<gene>
    <name evidence="2" type="ORF">GSY63_15645</name>
</gene>